<dbReference type="Gene3D" id="3.40.50.1820">
    <property type="entry name" value="alpha/beta hydrolase"/>
    <property type="match status" value="1"/>
</dbReference>
<dbReference type="Pfam" id="PF00326">
    <property type="entry name" value="Peptidase_S9"/>
    <property type="match status" value="1"/>
</dbReference>
<dbReference type="InterPro" id="IPR029058">
    <property type="entry name" value="AB_hydrolase_fold"/>
</dbReference>
<dbReference type="GO" id="GO:0004252">
    <property type="term" value="F:serine-type endopeptidase activity"/>
    <property type="evidence" value="ECO:0007669"/>
    <property type="project" value="TreeGrafter"/>
</dbReference>
<dbReference type="EMBL" id="CAEZXR010000022">
    <property type="protein sequence ID" value="CAB4689368.1"/>
    <property type="molecule type" value="Genomic_DNA"/>
</dbReference>
<dbReference type="InterPro" id="IPR001375">
    <property type="entry name" value="Peptidase_S9_cat"/>
</dbReference>
<dbReference type="GO" id="GO:0006508">
    <property type="term" value="P:proteolysis"/>
    <property type="evidence" value="ECO:0007669"/>
    <property type="project" value="InterPro"/>
</dbReference>
<dbReference type="PANTHER" id="PTHR42776">
    <property type="entry name" value="SERINE PEPTIDASE S9 FAMILY MEMBER"/>
    <property type="match status" value="1"/>
</dbReference>
<evidence type="ECO:0000313" key="3">
    <source>
        <dbReference type="EMBL" id="CAB4689368.1"/>
    </source>
</evidence>
<name>A0A6J6NXH8_9ZZZZ</name>
<evidence type="ECO:0000259" key="2">
    <source>
        <dbReference type="Pfam" id="PF00326"/>
    </source>
</evidence>
<dbReference type="AlphaFoldDB" id="A0A6J6NXH8"/>
<dbReference type="PANTHER" id="PTHR42776:SF27">
    <property type="entry name" value="DIPEPTIDYL PEPTIDASE FAMILY MEMBER 6"/>
    <property type="match status" value="1"/>
</dbReference>
<evidence type="ECO:0000256" key="1">
    <source>
        <dbReference type="ARBA" id="ARBA00022801"/>
    </source>
</evidence>
<proteinExistence type="predicted"/>
<sequence length="258" mass="28202">MSWEAPDGTTIQGFLCRPTTPGPHPLVVNIHGGPVWAFRGTWQLFYPWVPLLVSQGYAVLNPNPRGSAGRGQEFAAQVVGDMGGADTDDFLSGIDALVELGIADPDRIGLTGASYGGFMSSWLVTRDQRFAAAVPTAPVTDWYSQHFTSNIPFFDRLFLAGDPAEPGDRFHERSPVMHAAGVTTPCLNVTGALDRCTPPGQAREFHTALIEHGVESVLVTYPEEGHGVRAFPALIDYCARMLEWFERHMPVHPTEETR</sequence>
<protein>
    <submittedName>
        <fullName evidence="3">Unannotated protein</fullName>
    </submittedName>
</protein>
<keyword evidence="1" id="KW-0378">Hydrolase</keyword>
<gene>
    <name evidence="3" type="ORF">UFOPK2579_00305</name>
</gene>
<accession>A0A6J6NXH8</accession>
<organism evidence="3">
    <name type="scientific">freshwater metagenome</name>
    <dbReference type="NCBI Taxonomy" id="449393"/>
    <lineage>
        <taxon>unclassified sequences</taxon>
        <taxon>metagenomes</taxon>
        <taxon>ecological metagenomes</taxon>
    </lineage>
</organism>
<dbReference type="SUPFAM" id="SSF53474">
    <property type="entry name" value="alpha/beta-Hydrolases"/>
    <property type="match status" value="1"/>
</dbReference>
<reference evidence="3" key="1">
    <citation type="submission" date="2020-05" db="EMBL/GenBank/DDBJ databases">
        <authorList>
            <person name="Chiriac C."/>
            <person name="Salcher M."/>
            <person name="Ghai R."/>
            <person name="Kavagutti S V."/>
        </authorList>
    </citation>
    <scope>NUCLEOTIDE SEQUENCE</scope>
</reference>
<feature type="domain" description="Peptidase S9 prolyl oligopeptidase catalytic" evidence="2">
    <location>
        <begin position="50"/>
        <end position="249"/>
    </location>
</feature>